<protein>
    <submittedName>
        <fullName evidence="1">Uncharacterized protein</fullName>
    </submittedName>
</protein>
<evidence type="ECO:0000313" key="1">
    <source>
        <dbReference type="EMBL" id="MBX43371.1"/>
    </source>
</evidence>
<accession>A0A2P2NLK3</accession>
<name>A0A2P2NLK3_RHIMU</name>
<dbReference type="EMBL" id="GGEC01062887">
    <property type="protein sequence ID" value="MBX43371.1"/>
    <property type="molecule type" value="Transcribed_RNA"/>
</dbReference>
<reference evidence="1" key="1">
    <citation type="submission" date="2018-02" db="EMBL/GenBank/DDBJ databases">
        <title>Rhizophora mucronata_Transcriptome.</title>
        <authorList>
            <person name="Meera S.P."/>
            <person name="Sreeshan A."/>
            <person name="Augustine A."/>
        </authorList>
    </citation>
    <scope>NUCLEOTIDE SEQUENCE</scope>
    <source>
        <tissue evidence="1">Leaf</tissue>
    </source>
</reference>
<proteinExistence type="predicted"/>
<organism evidence="1">
    <name type="scientific">Rhizophora mucronata</name>
    <name type="common">Asiatic mangrove</name>
    <dbReference type="NCBI Taxonomy" id="61149"/>
    <lineage>
        <taxon>Eukaryota</taxon>
        <taxon>Viridiplantae</taxon>
        <taxon>Streptophyta</taxon>
        <taxon>Embryophyta</taxon>
        <taxon>Tracheophyta</taxon>
        <taxon>Spermatophyta</taxon>
        <taxon>Magnoliopsida</taxon>
        <taxon>eudicotyledons</taxon>
        <taxon>Gunneridae</taxon>
        <taxon>Pentapetalae</taxon>
        <taxon>rosids</taxon>
        <taxon>fabids</taxon>
        <taxon>Malpighiales</taxon>
        <taxon>Rhizophoraceae</taxon>
        <taxon>Rhizophora</taxon>
    </lineage>
</organism>
<sequence length="17" mass="2077">MVFFFFICTKITLKNSH</sequence>
<dbReference type="AlphaFoldDB" id="A0A2P2NLK3"/>